<dbReference type="PRINTS" id="PR00813">
    <property type="entry name" value="BCTERIALGSPG"/>
</dbReference>
<dbReference type="NCBIfam" id="TIGR02532">
    <property type="entry name" value="IV_pilin_GFxxxE"/>
    <property type="match status" value="1"/>
</dbReference>
<dbReference type="AlphaFoldDB" id="A0A7C3RKX7"/>
<reference evidence="7" key="1">
    <citation type="journal article" date="2020" name="mSystems">
        <title>Genome- and Community-Level Interaction Insights into Carbon Utilization and Element Cycling Functions of Hydrothermarchaeota in Hydrothermal Sediment.</title>
        <authorList>
            <person name="Zhou Z."/>
            <person name="Liu Y."/>
            <person name="Xu W."/>
            <person name="Pan J."/>
            <person name="Luo Z.H."/>
            <person name="Li M."/>
        </authorList>
    </citation>
    <scope>NUCLEOTIDE SEQUENCE [LARGE SCALE GENOMIC DNA]</scope>
    <source>
        <strain evidence="7">SpSt-81</strain>
    </source>
</reference>
<dbReference type="InterPro" id="IPR000983">
    <property type="entry name" value="Bac_GSPG_pilin"/>
</dbReference>
<comment type="subcellular location">
    <subcellularLocation>
        <location evidence="1">Membrane</location>
        <topology evidence="1">Single-pass membrane protein</topology>
    </subcellularLocation>
</comment>
<keyword evidence="2" id="KW-0488">Methylation</keyword>
<protein>
    <submittedName>
        <fullName evidence="7">Prepilin-type N-terminal cleavage/methylation domain-containing protein</fullName>
    </submittedName>
</protein>
<dbReference type="Pfam" id="PF07963">
    <property type="entry name" value="N_methyl"/>
    <property type="match status" value="1"/>
</dbReference>
<comment type="caution">
    <text evidence="7">The sequence shown here is derived from an EMBL/GenBank/DDBJ whole genome shotgun (WGS) entry which is preliminary data.</text>
</comment>
<accession>A0A7C3RKX7</accession>
<evidence type="ECO:0000256" key="1">
    <source>
        <dbReference type="ARBA" id="ARBA00004167"/>
    </source>
</evidence>
<organism evidence="7">
    <name type="scientific">Dictyoglomus thermophilum</name>
    <dbReference type="NCBI Taxonomy" id="14"/>
    <lineage>
        <taxon>Bacteria</taxon>
        <taxon>Pseudomonadati</taxon>
        <taxon>Dictyoglomota</taxon>
        <taxon>Dictyoglomia</taxon>
        <taxon>Dictyoglomales</taxon>
        <taxon>Dictyoglomaceae</taxon>
        <taxon>Dictyoglomus</taxon>
    </lineage>
</organism>
<evidence type="ECO:0000256" key="6">
    <source>
        <dbReference type="SAM" id="Phobius"/>
    </source>
</evidence>
<dbReference type="EMBL" id="DTIN01000015">
    <property type="protein sequence ID" value="HFX13643.1"/>
    <property type="molecule type" value="Genomic_DNA"/>
</dbReference>
<dbReference type="GO" id="GO:0016020">
    <property type="term" value="C:membrane"/>
    <property type="evidence" value="ECO:0007669"/>
    <property type="project" value="UniProtKB-SubCell"/>
</dbReference>
<dbReference type="Gene3D" id="3.30.700.10">
    <property type="entry name" value="Glycoprotein, Type 4 Pilin"/>
    <property type="match status" value="1"/>
</dbReference>
<gene>
    <name evidence="7" type="ORF">ENW00_05735</name>
</gene>
<proteinExistence type="predicted"/>
<dbReference type="InterPro" id="IPR045584">
    <property type="entry name" value="Pilin-like"/>
</dbReference>
<dbReference type="PANTHER" id="PTHR30093">
    <property type="entry name" value="GENERAL SECRETION PATHWAY PROTEIN G"/>
    <property type="match status" value="1"/>
</dbReference>
<dbReference type="GO" id="GO:0015627">
    <property type="term" value="C:type II protein secretion system complex"/>
    <property type="evidence" value="ECO:0007669"/>
    <property type="project" value="InterPro"/>
</dbReference>
<evidence type="ECO:0000256" key="2">
    <source>
        <dbReference type="ARBA" id="ARBA00022481"/>
    </source>
</evidence>
<keyword evidence="3 6" id="KW-0812">Transmembrane</keyword>
<evidence type="ECO:0000256" key="4">
    <source>
        <dbReference type="ARBA" id="ARBA00022989"/>
    </source>
</evidence>
<sequence length="143" mass="16370">MRKDRGFTLIEIMIVIVVIAILFSVGIGSYYRALEKTRESVATQALKVIQMSLEMYATENEGSYPLASGLNELREKIKKFLPGGNLPANPYNDQPYSDENNSYYRITYTYDPLENAYTLTVWDRYNIKRLILLSNKIVIKGGN</sequence>
<evidence type="ECO:0000256" key="3">
    <source>
        <dbReference type="ARBA" id="ARBA00022692"/>
    </source>
</evidence>
<feature type="transmembrane region" description="Helical" evidence="6">
    <location>
        <begin position="12"/>
        <end position="31"/>
    </location>
</feature>
<dbReference type="InterPro" id="IPR012902">
    <property type="entry name" value="N_methyl_site"/>
</dbReference>
<dbReference type="SUPFAM" id="SSF54523">
    <property type="entry name" value="Pili subunits"/>
    <property type="match status" value="1"/>
</dbReference>
<dbReference type="GO" id="GO:0015628">
    <property type="term" value="P:protein secretion by the type II secretion system"/>
    <property type="evidence" value="ECO:0007669"/>
    <property type="project" value="InterPro"/>
</dbReference>
<evidence type="ECO:0000256" key="5">
    <source>
        <dbReference type="ARBA" id="ARBA00023136"/>
    </source>
</evidence>
<dbReference type="PANTHER" id="PTHR30093:SF44">
    <property type="entry name" value="TYPE II SECRETION SYSTEM CORE PROTEIN G"/>
    <property type="match status" value="1"/>
</dbReference>
<name>A0A7C3RKX7_DICTH</name>
<keyword evidence="5 6" id="KW-0472">Membrane</keyword>
<evidence type="ECO:0000313" key="7">
    <source>
        <dbReference type="EMBL" id="HFX13643.1"/>
    </source>
</evidence>
<dbReference type="PROSITE" id="PS00409">
    <property type="entry name" value="PROKAR_NTER_METHYL"/>
    <property type="match status" value="1"/>
</dbReference>
<keyword evidence="4 6" id="KW-1133">Transmembrane helix</keyword>